<sequence>MSGTSETGNGGGDDRTDEVDEVDVAVLAYRDEGDWVVDELPDDALVSVEALVEELQRWTDEDGSDGGALALVSVAEDFALVVRVQGATTRVLLSDASAATEWTLARSATEHLGVLVEDDDETAPAGDLGIVADLGMPASELGELLDDEELFPEELLSEVADAAGFGAAFDDLVDLDD</sequence>
<comment type="caution">
    <text evidence="2">The sequence shown here is derived from an EMBL/GenBank/DDBJ whole genome shotgun (WGS) entry which is preliminary data.</text>
</comment>
<evidence type="ECO:0000313" key="2">
    <source>
        <dbReference type="EMBL" id="ROR92793.1"/>
    </source>
</evidence>
<evidence type="ECO:0000256" key="1">
    <source>
        <dbReference type="SAM" id="MobiDB-lite"/>
    </source>
</evidence>
<name>A0A3N2CZ99_9ACTN</name>
<dbReference type="RefSeq" id="WP_123392459.1">
    <property type="nucleotide sequence ID" value="NZ_RKHO01000001.1"/>
</dbReference>
<protein>
    <submittedName>
        <fullName evidence="2">Putative tRNA adenosine deaminase-associated protein</fullName>
    </submittedName>
</protein>
<accession>A0A3N2CZ99</accession>
<reference evidence="2 3" key="1">
    <citation type="submission" date="2018-11" db="EMBL/GenBank/DDBJ databases">
        <title>Sequencing the genomes of 1000 actinobacteria strains.</title>
        <authorList>
            <person name="Klenk H.-P."/>
        </authorList>
    </citation>
    <scope>NUCLEOTIDE SEQUENCE [LARGE SCALE GENOMIC DNA]</scope>
    <source>
        <strain evidence="2 3">DSM 12652</strain>
    </source>
</reference>
<dbReference type="AlphaFoldDB" id="A0A3N2CZ99"/>
<dbReference type="EMBL" id="RKHO01000001">
    <property type="protein sequence ID" value="ROR92793.1"/>
    <property type="molecule type" value="Genomic_DNA"/>
</dbReference>
<proteinExistence type="predicted"/>
<dbReference type="NCBIfam" id="TIGR03941">
    <property type="entry name" value="tRNA_deam_assoc"/>
    <property type="match status" value="1"/>
</dbReference>
<dbReference type="Proteomes" id="UP000281738">
    <property type="component" value="Unassembled WGS sequence"/>
</dbReference>
<dbReference type="InterPro" id="IPR023869">
    <property type="entry name" value="tRNA_Adeno_NH3ase_assoc_put"/>
</dbReference>
<keyword evidence="3" id="KW-1185">Reference proteome</keyword>
<dbReference type="OrthoDB" id="5189541at2"/>
<gene>
    <name evidence="2" type="ORF">EDD33_3693</name>
</gene>
<evidence type="ECO:0000313" key="3">
    <source>
        <dbReference type="Proteomes" id="UP000281738"/>
    </source>
</evidence>
<feature type="region of interest" description="Disordered" evidence="1">
    <location>
        <begin position="1"/>
        <end position="20"/>
    </location>
</feature>
<organism evidence="2 3">
    <name type="scientific">Nocardioides aurantiacus</name>
    <dbReference type="NCBI Taxonomy" id="86796"/>
    <lineage>
        <taxon>Bacteria</taxon>
        <taxon>Bacillati</taxon>
        <taxon>Actinomycetota</taxon>
        <taxon>Actinomycetes</taxon>
        <taxon>Propionibacteriales</taxon>
        <taxon>Nocardioidaceae</taxon>
        <taxon>Nocardioides</taxon>
    </lineage>
</organism>